<evidence type="ECO:0000256" key="2">
    <source>
        <dbReference type="SAM" id="MobiDB-lite"/>
    </source>
</evidence>
<reference evidence="3" key="2">
    <citation type="submission" date="2020-05" db="UniProtKB">
        <authorList>
            <consortium name="EnsemblMetazoa"/>
        </authorList>
    </citation>
    <scope>IDENTIFICATION</scope>
    <source>
        <strain evidence="3">Epiroticus2</strain>
    </source>
</reference>
<keyword evidence="4" id="KW-1185">Reference proteome</keyword>
<feature type="compositionally biased region" description="Polar residues" evidence="2">
    <location>
        <begin position="305"/>
        <end position="316"/>
    </location>
</feature>
<feature type="compositionally biased region" description="Low complexity" evidence="2">
    <location>
        <begin position="482"/>
        <end position="496"/>
    </location>
</feature>
<feature type="compositionally biased region" description="Low complexity" evidence="2">
    <location>
        <begin position="842"/>
        <end position="851"/>
    </location>
</feature>
<name>A0A182PW03_9DIPT</name>
<accession>A0A182PW03</accession>
<reference evidence="4" key="1">
    <citation type="submission" date="2013-03" db="EMBL/GenBank/DDBJ databases">
        <title>The Genome Sequence of Anopheles epiroticus epiroticus2.</title>
        <authorList>
            <consortium name="The Broad Institute Genomics Platform"/>
            <person name="Neafsey D.E."/>
            <person name="Howell P."/>
            <person name="Walker B."/>
            <person name="Young S.K."/>
            <person name="Zeng Q."/>
            <person name="Gargeya S."/>
            <person name="Fitzgerald M."/>
            <person name="Haas B."/>
            <person name="Abouelleil A."/>
            <person name="Allen A.W."/>
            <person name="Alvarado L."/>
            <person name="Arachchi H.M."/>
            <person name="Berlin A.M."/>
            <person name="Chapman S.B."/>
            <person name="Gainer-Dewar J."/>
            <person name="Goldberg J."/>
            <person name="Griggs A."/>
            <person name="Gujja S."/>
            <person name="Hansen M."/>
            <person name="Howarth C."/>
            <person name="Imamovic A."/>
            <person name="Ireland A."/>
            <person name="Larimer J."/>
            <person name="McCowan C."/>
            <person name="Murphy C."/>
            <person name="Pearson M."/>
            <person name="Poon T.W."/>
            <person name="Priest M."/>
            <person name="Roberts A."/>
            <person name="Saif S."/>
            <person name="Shea T."/>
            <person name="Sisk P."/>
            <person name="Sykes S."/>
            <person name="Wortman J."/>
            <person name="Nusbaum C."/>
            <person name="Birren B."/>
        </authorList>
    </citation>
    <scope>NUCLEOTIDE SEQUENCE [LARGE SCALE GENOMIC DNA]</scope>
    <source>
        <strain evidence="4">Epiroticus2</strain>
    </source>
</reference>
<sequence length="1080" mass="114050">MPPRKSLHEDLQNEVAALLEFRDLVIETFPDLKSKMASSAANSTLTGLPSTSSLGSRREWEPGIRIRRKLTPKEISCTDVGGGSSSSIGGGGNTSSTAIISGTGGDGGSSSANGAGSGNATGSGGSSTGSNAASGSSDLAHHHAHHHHQQQHSSSSLIRSRSNSHSGKKEPKSGEGNNGSVIQDSGFSNETSSSKETHSAASSTSGAVQGTLILPTVSNRLAAETGGELWNLLDVIHRKSSRLREEVEQHLERERPRGTTNLAISNHHAAALQHHRHHHHHHLHHEAGGTPGGPDDNNIVIHHSNPATGASSGTTLVASVPVTSTGSSSGSGSSSSSSSTASTTVVVSPTTTTVPGKSYQRTLLSTDGQQQQQQPPQPASRIGTGTLLADGTEHNVQILRRERDRLLDKLSEYEAEKIAGRIQAAKMQDELDKLTLTLHDLQKQLTVANSQKQELNSKLHDLHLQTVNRSASSSPETIKPRQQTTTVSQQQQTSPQLLKTIARYGKSSATEQDAAEQLPDASPGTEADSRGLGWLDGYLGVPCEPRVRTLDSKKIAAILLETNIVGLQRHLLTMTVQNQVLQQRLDETTRSRIVLKEKLEKSKEDVDDLRFQLKEKSIELEGTKAQLRVIESKSTSKSVPSSTVGSPERTGASAVSSSSTPPLLSASHTHHLAHHHHLHHQHQHMLLPLRGESVPRLQSSSQVSTPSMKAMIPVAMDDIGQHQQHNSSTESAQDLPERDSIGANRLLLHQTPPHQQHHQQQQQQPPETPRRRPSKIPLPGTKGSAAPKPPTGRNFSATPTPTTPTTPSQRPLGGGASSGPPSNRSLTKSTGSLYVKSTDTASSFSQQSPQQQHHHQQQQPPQPMARTRDTTSSSSGSLYRADSALSWRTSKDTPSLEKLRSSSIPVSAGKGTSGSAPPSSPATSTKTSMGMPPPPVPPVPYGAGVVCSSPQPRAKRDNLTSKVKNCDSLSRLQSAQVSTYGLATSTGSAAATAGQLSKSGSRKELSSSPGSGTGERKASTGGGAGVLRHASTASIGSTGQSDDSATATAPTTINTTTAGTTTGNSNVKVRSRSWLNWLKM</sequence>
<organism evidence="3 4">
    <name type="scientific">Anopheles epiroticus</name>
    <dbReference type="NCBI Taxonomy" id="199890"/>
    <lineage>
        <taxon>Eukaryota</taxon>
        <taxon>Metazoa</taxon>
        <taxon>Ecdysozoa</taxon>
        <taxon>Arthropoda</taxon>
        <taxon>Hexapoda</taxon>
        <taxon>Insecta</taxon>
        <taxon>Pterygota</taxon>
        <taxon>Neoptera</taxon>
        <taxon>Endopterygota</taxon>
        <taxon>Diptera</taxon>
        <taxon>Nematocera</taxon>
        <taxon>Culicoidea</taxon>
        <taxon>Culicidae</taxon>
        <taxon>Anophelinae</taxon>
        <taxon>Anopheles</taxon>
    </lineage>
</organism>
<evidence type="ECO:0000256" key="1">
    <source>
        <dbReference type="SAM" id="Coils"/>
    </source>
</evidence>
<feature type="region of interest" description="Disordered" evidence="2">
    <location>
        <begin position="630"/>
        <end position="684"/>
    </location>
</feature>
<feature type="region of interest" description="Disordered" evidence="2">
    <location>
        <begin position="270"/>
        <end position="386"/>
    </location>
</feature>
<feature type="compositionally biased region" description="Polar residues" evidence="2">
    <location>
        <begin position="467"/>
        <end position="476"/>
    </location>
</feature>
<protein>
    <submittedName>
        <fullName evidence="3">Uncharacterized protein</fullName>
    </submittedName>
</protein>
<feature type="compositionally biased region" description="Low complexity" evidence="2">
    <location>
        <begin position="798"/>
        <end position="807"/>
    </location>
</feature>
<feature type="compositionally biased region" description="Basic residues" evidence="2">
    <location>
        <begin position="273"/>
        <end position="284"/>
    </location>
</feature>
<feature type="compositionally biased region" description="Low complexity" evidence="2">
    <location>
        <begin position="151"/>
        <end position="165"/>
    </location>
</feature>
<feature type="compositionally biased region" description="Low complexity" evidence="2">
    <location>
        <begin position="43"/>
        <end position="55"/>
    </location>
</feature>
<feature type="compositionally biased region" description="Basic residues" evidence="2">
    <location>
        <begin position="668"/>
        <end position="683"/>
    </location>
</feature>
<dbReference type="VEuPathDB" id="VectorBase:AEPI011140"/>
<feature type="compositionally biased region" description="Gly residues" evidence="2">
    <location>
        <begin position="80"/>
        <end position="93"/>
    </location>
</feature>
<feature type="compositionally biased region" description="Polar residues" evidence="2">
    <location>
        <begin position="178"/>
        <end position="189"/>
    </location>
</feature>
<dbReference type="EnsemblMetazoa" id="AEPI011140-RA">
    <property type="protein sequence ID" value="AEPI011140-PA"/>
    <property type="gene ID" value="AEPI011140"/>
</dbReference>
<feature type="compositionally biased region" description="Low complexity" evidence="2">
    <location>
        <begin position="752"/>
        <end position="765"/>
    </location>
</feature>
<feature type="compositionally biased region" description="Gly residues" evidence="2">
    <location>
        <begin position="115"/>
        <end position="127"/>
    </location>
</feature>
<feature type="compositionally biased region" description="Polar residues" evidence="2">
    <location>
        <begin position="823"/>
        <end position="841"/>
    </location>
</feature>
<feature type="compositionally biased region" description="Polar residues" evidence="2">
    <location>
        <begin position="1031"/>
        <end position="1044"/>
    </location>
</feature>
<evidence type="ECO:0000313" key="3">
    <source>
        <dbReference type="EnsemblMetazoa" id="AEPI011140-PA"/>
    </source>
</evidence>
<feature type="region of interest" description="Disordered" evidence="2">
    <location>
        <begin position="36"/>
        <end position="206"/>
    </location>
</feature>
<feature type="compositionally biased region" description="Low complexity" evidence="2">
    <location>
        <begin position="317"/>
        <end position="356"/>
    </location>
</feature>
<dbReference type="AlphaFoldDB" id="A0A182PW03"/>
<feature type="compositionally biased region" description="Low complexity" evidence="2">
    <location>
        <begin position="128"/>
        <end position="138"/>
    </location>
</feature>
<feature type="region of interest" description="Disordered" evidence="2">
    <location>
        <begin position="467"/>
        <end position="496"/>
    </location>
</feature>
<dbReference type="Proteomes" id="UP000075885">
    <property type="component" value="Unassembled WGS sequence"/>
</dbReference>
<feature type="region of interest" description="Disordered" evidence="2">
    <location>
        <begin position="991"/>
        <end position="1065"/>
    </location>
</feature>
<feature type="compositionally biased region" description="Low complexity" evidence="2">
    <location>
        <begin position="907"/>
        <end position="928"/>
    </location>
</feature>
<feature type="compositionally biased region" description="Low complexity" evidence="2">
    <location>
        <begin position="1045"/>
        <end position="1062"/>
    </location>
</feature>
<proteinExistence type="predicted"/>
<feature type="region of interest" description="Disordered" evidence="2">
    <location>
        <begin position="752"/>
        <end position="962"/>
    </location>
</feature>
<feature type="coiled-coil region" evidence="1">
    <location>
        <begin position="389"/>
        <end position="458"/>
    </location>
</feature>
<feature type="compositionally biased region" description="Low complexity" evidence="2">
    <location>
        <begin position="632"/>
        <end position="667"/>
    </location>
</feature>
<feature type="compositionally biased region" description="Polar residues" evidence="2">
    <location>
        <begin position="359"/>
        <end position="368"/>
    </location>
</feature>
<feature type="region of interest" description="Disordered" evidence="2">
    <location>
        <begin position="508"/>
        <end position="529"/>
    </location>
</feature>
<feature type="compositionally biased region" description="Basic and acidic residues" evidence="2">
    <location>
        <begin position="889"/>
        <end position="900"/>
    </location>
</feature>
<feature type="compositionally biased region" description="Pro residues" evidence="2">
    <location>
        <begin position="931"/>
        <end position="940"/>
    </location>
</feature>
<keyword evidence="1" id="KW-0175">Coiled coil</keyword>
<evidence type="ECO:0000313" key="4">
    <source>
        <dbReference type="Proteomes" id="UP000075885"/>
    </source>
</evidence>